<proteinExistence type="predicted"/>
<accession>A0AAE9G4R9</accession>
<evidence type="ECO:0000313" key="1">
    <source>
        <dbReference type="EMBL" id="UNY46990.1"/>
    </source>
</evidence>
<reference evidence="1 2" key="1">
    <citation type="submission" date="2022-02" db="EMBL/GenBank/DDBJ databases">
        <authorList>
            <person name="Tian F."/>
            <person name="Li J."/>
            <person name="Li F."/>
            <person name="Tong Y."/>
        </authorList>
    </citation>
    <scope>NUCLEOTIDE SEQUENCE [LARGE SCALE GENOMIC DNA]</scope>
</reference>
<keyword evidence="2" id="KW-1185">Reference proteome</keyword>
<organism evidence="1 2">
    <name type="scientific">Cronobacter phage LPCS28</name>
    <dbReference type="NCBI Taxonomy" id="2924885"/>
    <lineage>
        <taxon>Viruses</taxon>
        <taxon>Duplodnaviria</taxon>
        <taxon>Heunggongvirae</taxon>
        <taxon>Uroviricota</taxon>
        <taxon>Caudoviricetes</taxon>
        <taxon>Pantevenvirales</taxon>
        <taxon>Straboviridae</taxon>
        <taxon>Nanhuvirus</taxon>
        <taxon>Nanhuvirus LPCS28</taxon>
    </lineage>
</organism>
<protein>
    <submittedName>
        <fullName evidence="1">Uncharacterized protein</fullName>
    </submittedName>
</protein>
<name>A0AAE9G4R9_9CAUD</name>
<evidence type="ECO:0000313" key="2">
    <source>
        <dbReference type="Proteomes" id="UP000832072"/>
    </source>
</evidence>
<dbReference type="EMBL" id="OM638103">
    <property type="protein sequence ID" value="UNY46990.1"/>
    <property type="molecule type" value="Genomic_DNA"/>
</dbReference>
<sequence length="154" mass="18097">MILYRVEAAFSTVDDFGKREGVNLGPYMAMGTVIETLNDFYSIHDADIWIDEDAVVGDSFYSMSDRHPMPDDKQRELFYESSSFVCGFDSMKKLREWFCNRDLRILKTTNFIIMKYKFDGRFKRSIRTNEFQDVFDLKKCEPVGFIDIEDLLNA</sequence>
<dbReference type="Proteomes" id="UP000832072">
    <property type="component" value="Segment"/>
</dbReference>
<gene>
    <name evidence="1" type="ORF">EHEKIMEA_00108</name>
</gene>